<organism evidence="2 3">
    <name type="scientific">Saccharothrix tamanrassetensis</name>
    <dbReference type="NCBI Taxonomy" id="1051531"/>
    <lineage>
        <taxon>Bacteria</taxon>
        <taxon>Bacillati</taxon>
        <taxon>Actinomycetota</taxon>
        <taxon>Actinomycetes</taxon>
        <taxon>Pseudonocardiales</taxon>
        <taxon>Pseudonocardiaceae</taxon>
        <taxon>Saccharothrix</taxon>
    </lineage>
</organism>
<name>A0A841CDC8_9PSEU</name>
<dbReference type="NCBIfam" id="NF037950">
    <property type="entry name" value="spanin2_1"/>
    <property type="match status" value="1"/>
</dbReference>
<dbReference type="Proteomes" id="UP000547510">
    <property type="component" value="Unassembled WGS sequence"/>
</dbReference>
<gene>
    <name evidence="2" type="ORF">FHS29_001560</name>
</gene>
<keyword evidence="1" id="KW-0732">Signal</keyword>
<keyword evidence="3" id="KW-1185">Reference proteome</keyword>
<dbReference type="PROSITE" id="PS51257">
    <property type="entry name" value="PROKAR_LIPOPROTEIN"/>
    <property type="match status" value="1"/>
</dbReference>
<proteinExistence type="predicted"/>
<feature type="chain" id="PRO_5032799668" evidence="1">
    <location>
        <begin position="26"/>
        <end position="132"/>
    </location>
</feature>
<feature type="signal peptide" evidence="1">
    <location>
        <begin position="1"/>
        <end position="25"/>
    </location>
</feature>
<comment type="caution">
    <text evidence="2">The sequence shown here is derived from an EMBL/GenBank/DDBJ whole genome shotgun (WGS) entry which is preliminary data.</text>
</comment>
<evidence type="ECO:0000313" key="2">
    <source>
        <dbReference type="EMBL" id="MBB5954990.1"/>
    </source>
</evidence>
<protein>
    <submittedName>
        <fullName evidence="2">Uncharacterized protein</fullName>
    </submittedName>
</protein>
<dbReference type="RefSeq" id="WP_184689579.1">
    <property type="nucleotide sequence ID" value="NZ_JACHJN010000002.1"/>
</dbReference>
<dbReference type="AlphaFoldDB" id="A0A841CDC8"/>
<evidence type="ECO:0000256" key="1">
    <source>
        <dbReference type="SAM" id="SignalP"/>
    </source>
</evidence>
<sequence length="132" mass="13523">MRAGRPVATILLALGLVGAVTGCEAVQQANDTANQVGQAADKAQLCIEAVALAGFTPNVSDPQKAVQETQAKADELGKLAEKAGDATLKDAINGVSETMSNVTLNDLNPAQFAEWSQKKLDQAAKLTAACGS</sequence>
<dbReference type="EMBL" id="JACHJN010000002">
    <property type="protein sequence ID" value="MBB5954990.1"/>
    <property type="molecule type" value="Genomic_DNA"/>
</dbReference>
<accession>A0A841CDC8</accession>
<reference evidence="2 3" key="1">
    <citation type="submission" date="2020-08" db="EMBL/GenBank/DDBJ databases">
        <title>Genomic Encyclopedia of Type Strains, Phase III (KMG-III): the genomes of soil and plant-associated and newly described type strains.</title>
        <authorList>
            <person name="Whitman W."/>
        </authorList>
    </citation>
    <scope>NUCLEOTIDE SEQUENCE [LARGE SCALE GENOMIC DNA]</scope>
    <source>
        <strain evidence="2 3">CECT 8640</strain>
    </source>
</reference>
<evidence type="ECO:0000313" key="3">
    <source>
        <dbReference type="Proteomes" id="UP000547510"/>
    </source>
</evidence>